<dbReference type="Proteomes" id="UP000054097">
    <property type="component" value="Unassembled WGS sequence"/>
</dbReference>
<keyword evidence="3" id="KW-1185">Reference proteome</keyword>
<reference evidence="2 3" key="1">
    <citation type="submission" date="2014-04" db="EMBL/GenBank/DDBJ databases">
        <authorList>
            <consortium name="DOE Joint Genome Institute"/>
            <person name="Kuo A."/>
            <person name="Zuccaro A."/>
            <person name="Kohler A."/>
            <person name="Nagy L.G."/>
            <person name="Floudas D."/>
            <person name="Copeland A."/>
            <person name="Barry K.W."/>
            <person name="Cichocki N."/>
            <person name="Veneault-Fourrey C."/>
            <person name="LaButti K."/>
            <person name="Lindquist E.A."/>
            <person name="Lipzen A."/>
            <person name="Lundell T."/>
            <person name="Morin E."/>
            <person name="Murat C."/>
            <person name="Sun H."/>
            <person name="Tunlid A."/>
            <person name="Henrissat B."/>
            <person name="Grigoriev I.V."/>
            <person name="Hibbett D.S."/>
            <person name="Martin F."/>
            <person name="Nordberg H.P."/>
            <person name="Cantor M.N."/>
            <person name="Hua S.X."/>
        </authorList>
    </citation>
    <scope>NUCLEOTIDE SEQUENCE [LARGE SCALE GENOMIC DNA]</scope>
    <source>
        <strain evidence="2 3">MAFF 305830</strain>
    </source>
</reference>
<feature type="region of interest" description="Disordered" evidence="1">
    <location>
        <begin position="29"/>
        <end position="79"/>
    </location>
</feature>
<evidence type="ECO:0000313" key="2">
    <source>
        <dbReference type="EMBL" id="KIM24214.1"/>
    </source>
</evidence>
<feature type="compositionally biased region" description="Polar residues" evidence="1">
    <location>
        <begin position="58"/>
        <end position="69"/>
    </location>
</feature>
<evidence type="ECO:0000313" key="3">
    <source>
        <dbReference type="Proteomes" id="UP000054097"/>
    </source>
</evidence>
<feature type="compositionally biased region" description="Basic residues" evidence="1">
    <location>
        <begin position="29"/>
        <end position="43"/>
    </location>
</feature>
<reference evidence="3" key="2">
    <citation type="submission" date="2015-01" db="EMBL/GenBank/DDBJ databases">
        <title>Evolutionary Origins and Diversification of the Mycorrhizal Mutualists.</title>
        <authorList>
            <consortium name="DOE Joint Genome Institute"/>
            <consortium name="Mycorrhizal Genomics Consortium"/>
            <person name="Kohler A."/>
            <person name="Kuo A."/>
            <person name="Nagy L.G."/>
            <person name="Floudas D."/>
            <person name="Copeland A."/>
            <person name="Barry K.W."/>
            <person name="Cichocki N."/>
            <person name="Veneault-Fourrey C."/>
            <person name="LaButti K."/>
            <person name="Lindquist E.A."/>
            <person name="Lipzen A."/>
            <person name="Lundell T."/>
            <person name="Morin E."/>
            <person name="Murat C."/>
            <person name="Riley R."/>
            <person name="Ohm R."/>
            <person name="Sun H."/>
            <person name="Tunlid A."/>
            <person name="Henrissat B."/>
            <person name="Grigoriev I.V."/>
            <person name="Hibbett D.S."/>
            <person name="Martin F."/>
        </authorList>
    </citation>
    <scope>NUCLEOTIDE SEQUENCE [LARGE SCALE GENOMIC DNA]</scope>
    <source>
        <strain evidence="3">MAFF 305830</strain>
    </source>
</reference>
<evidence type="ECO:0000256" key="1">
    <source>
        <dbReference type="SAM" id="MobiDB-lite"/>
    </source>
</evidence>
<proteinExistence type="predicted"/>
<organism evidence="2 3">
    <name type="scientific">Serendipita vermifera MAFF 305830</name>
    <dbReference type="NCBI Taxonomy" id="933852"/>
    <lineage>
        <taxon>Eukaryota</taxon>
        <taxon>Fungi</taxon>
        <taxon>Dikarya</taxon>
        <taxon>Basidiomycota</taxon>
        <taxon>Agaricomycotina</taxon>
        <taxon>Agaricomycetes</taxon>
        <taxon>Sebacinales</taxon>
        <taxon>Serendipitaceae</taxon>
        <taxon>Serendipita</taxon>
    </lineage>
</organism>
<sequence length="328" mass="37908">MVQDLTRLAVAQWREGAELGARKLLGFRKAKQDRRKRKNKDKKAGKEQTSAMEVDSIEQPTRGDQTLGNDVSKEEHNESPMGQVIPIWHSLPRKLDPEMRVTSWFTCTRCTHMDPRYKRMRVLDFRGLCSHECSQKDWGRANSKKWSIGCFTLAPRAIETAKRMLEILGLDAEDSGTTTACLKGWWSCDNCPAWMSAMVWEDLLRHCQRHEHPNISQVSDEEAQNRRINLNFKSKRLSFADLLSGKYEVEAKTKQLACVHCRPSTNATLHPNLSKTEKVMDIHGIRQHMKAKHKVEDCRNEDYYYVSDDKVQRFLANGKSVEEMTERA</sequence>
<name>A0A0C3AW54_SERVB</name>
<gene>
    <name evidence="2" type="ORF">M408DRAFT_27192</name>
</gene>
<dbReference type="HOGENOM" id="CLU_874835_0_0_1"/>
<dbReference type="EMBL" id="KN824326">
    <property type="protein sequence ID" value="KIM24214.1"/>
    <property type="molecule type" value="Genomic_DNA"/>
</dbReference>
<dbReference type="AlphaFoldDB" id="A0A0C3AW54"/>
<protein>
    <submittedName>
        <fullName evidence="2">Uncharacterized protein</fullName>
    </submittedName>
</protein>
<accession>A0A0C3AW54</accession>
<dbReference type="OrthoDB" id="3220023at2759"/>